<dbReference type="EMBL" id="EF677594">
    <property type="protein sequence ID" value="ABR17408.1"/>
    <property type="molecule type" value="mRNA"/>
</dbReference>
<feature type="compositionally biased region" description="Low complexity" evidence="1">
    <location>
        <begin position="18"/>
        <end position="41"/>
    </location>
</feature>
<accession>B8LP28</accession>
<feature type="region of interest" description="Disordered" evidence="1">
    <location>
        <begin position="1"/>
        <end position="44"/>
    </location>
</feature>
<dbReference type="PANTHER" id="PTHR33132">
    <property type="entry name" value="OSJNBB0118P14.9 PROTEIN"/>
    <property type="match status" value="1"/>
</dbReference>
<dbReference type="AlphaFoldDB" id="B8LP28"/>
<proteinExistence type="evidence at transcript level"/>
<name>B8LP28_PICSI</name>
<reference evidence="2" key="1">
    <citation type="submission" date="2007-06" db="EMBL/GenBank/DDBJ databases">
        <title>Full length cDNA sequences from Sitka Spruce (Picea sitchensis).</title>
        <authorList>
            <person name="Ralph S.G."/>
            <person name="Chun H.E."/>
            <person name="Liao N."/>
            <person name="Ali J."/>
            <person name="Reid K."/>
            <person name="Kolosova N."/>
            <person name="Cooper N."/>
            <person name="Cullis C."/>
            <person name="Jancsik S."/>
            <person name="Moore R."/>
            <person name="Mayo M."/>
            <person name="Wagner S."/>
            <person name="Holt R.A."/>
            <person name="Jones S.J.M."/>
            <person name="Marra M.A."/>
            <person name="Ritland C.E."/>
            <person name="Ritland K."/>
            <person name="Bohlmann J."/>
        </authorList>
    </citation>
    <scope>NUCLEOTIDE SEQUENCE</scope>
    <source>
        <tissue evidence="2">Green portion of the leader tissue</tissue>
    </source>
</reference>
<evidence type="ECO:0000256" key="1">
    <source>
        <dbReference type="SAM" id="MobiDB-lite"/>
    </source>
</evidence>
<evidence type="ECO:0008006" key="3">
    <source>
        <dbReference type="Google" id="ProtNLM"/>
    </source>
</evidence>
<evidence type="ECO:0000313" key="2">
    <source>
        <dbReference type="EMBL" id="ABR17408.1"/>
    </source>
</evidence>
<sequence length="166" mass="17951">MMESERNSRAHVVPTHKSLSPPARANPSASSASPKSPDLASFAGSVSRSKTLQVRAACDPGNGISSSASSRKACMCSPTNHPGSFRCRLHRKSNTSSSSPNSQLNVRRSAMANSLVKIGSVEGDWVRRSITALIRPSSHHMRRKTSFQPRPSRLRHMTTAQVDMSV</sequence>
<protein>
    <recommendedName>
        <fullName evidence="3">Serine-rich protein-like protein</fullName>
    </recommendedName>
</protein>
<dbReference type="PANTHER" id="PTHR33132:SF135">
    <property type="entry name" value="OS02G0799700 PROTEIN"/>
    <property type="match status" value="1"/>
</dbReference>
<organism evidence="2">
    <name type="scientific">Picea sitchensis</name>
    <name type="common">Sitka spruce</name>
    <name type="synonym">Pinus sitchensis</name>
    <dbReference type="NCBI Taxonomy" id="3332"/>
    <lineage>
        <taxon>Eukaryota</taxon>
        <taxon>Viridiplantae</taxon>
        <taxon>Streptophyta</taxon>
        <taxon>Embryophyta</taxon>
        <taxon>Tracheophyta</taxon>
        <taxon>Spermatophyta</taxon>
        <taxon>Pinopsida</taxon>
        <taxon>Pinidae</taxon>
        <taxon>Conifers I</taxon>
        <taxon>Pinales</taxon>
        <taxon>Pinaceae</taxon>
        <taxon>Picea</taxon>
    </lineage>
</organism>